<keyword evidence="9" id="KW-1185">Reference proteome</keyword>
<dbReference type="InterPro" id="IPR015421">
    <property type="entry name" value="PyrdxlP-dep_Trfase_major"/>
</dbReference>
<evidence type="ECO:0000256" key="5">
    <source>
        <dbReference type="ARBA" id="ARBA00022679"/>
    </source>
</evidence>
<dbReference type="Pfam" id="PF00155">
    <property type="entry name" value="Aminotran_1_2"/>
    <property type="match status" value="1"/>
</dbReference>
<dbReference type="Gene3D" id="3.40.640.10">
    <property type="entry name" value="Type I PLP-dependent aspartate aminotransferase-like (Major domain)"/>
    <property type="match status" value="1"/>
</dbReference>
<comment type="similarity">
    <text evidence="2">Belongs to the class-I pyridoxal-phosphate-dependent aminotransferase family.</text>
</comment>
<dbReference type="FunFam" id="3.40.640.10:FF:000053">
    <property type="entry name" value="Aminotransferase, class I"/>
    <property type="match status" value="1"/>
</dbReference>
<dbReference type="CDD" id="cd00609">
    <property type="entry name" value="AAT_like"/>
    <property type="match status" value="1"/>
</dbReference>
<dbReference type="SUPFAM" id="SSF53383">
    <property type="entry name" value="PLP-dependent transferases"/>
    <property type="match status" value="1"/>
</dbReference>
<dbReference type="InterPro" id="IPR015422">
    <property type="entry name" value="PyrdxlP-dep_Trfase_small"/>
</dbReference>
<evidence type="ECO:0000256" key="6">
    <source>
        <dbReference type="ARBA" id="ARBA00022898"/>
    </source>
</evidence>
<dbReference type="Gene3D" id="3.90.1150.10">
    <property type="entry name" value="Aspartate Aminotransferase, domain 1"/>
    <property type="match status" value="1"/>
</dbReference>
<evidence type="ECO:0000313" key="8">
    <source>
        <dbReference type="EMBL" id="NYI66826.1"/>
    </source>
</evidence>
<dbReference type="GO" id="GO:0008483">
    <property type="term" value="F:transaminase activity"/>
    <property type="evidence" value="ECO:0007669"/>
    <property type="project" value="UniProtKB-KW"/>
</dbReference>
<organism evidence="8 9">
    <name type="scientific">Spelaeicoccus albus</name>
    <dbReference type="NCBI Taxonomy" id="1280376"/>
    <lineage>
        <taxon>Bacteria</taxon>
        <taxon>Bacillati</taxon>
        <taxon>Actinomycetota</taxon>
        <taxon>Actinomycetes</taxon>
        <taxon>Micrococcales</taxon>
        <taxon>Brevibacteriaceae</taxon>
        <taxon>Spelaeicoccus</taxon>
    </lineage>
</organism>
<dbReference type="GO" id="GO:1901605">
    <property type="term" value="P:alpha-amino acid metabolic process"/>
    <property type="evidence" value="ECO:0007669"/>
    <property type="project" value="TreeGrafter"/>
</dbReference>
<dbReference type="Proteomes" id="UP000539111">
    <property type="component" value="Unassembled WGS sequence"/>
</dbReference>
<evidence type="ECO:0000256" key="3">
    <source>
        <dbReference type="ARBA" id="ARBA00011738"/>
    </source>
</evidence>
<proteinExistence type="inferred from homology"/>
<protein>
    <submittedName>
        <fullName evidence="8">DNA-binding transcriptional MocR family regulator</fullName>
    </submittedName>
</protein>
<name>A0A7Z0AAW4_9MICO</name>
<keyword evidence="4" id="KW-0032">Aminotransferase</keyword>
<evidence type="ECO:0000256" key="2">
    <source>
        <dbReference type="ARBA" id="ARBA00007441"/>
    </source>
</evidence>
<sequence length="416" mass="44844">MTHDGSGFFDRISARTAENYPSDIHKLFASAGIPGIISFAGGAPHLGELPFDELAEWAGDILTGQGGLALQYSAAQGLPVLRESIVSVMRMEGIEAEPDDVVVTAGSQLGLDLVTKTLVDPGDVIIAEAPSYAGGLGVLASYQADIRTANCDADGVIPAEVDELITAAEGEGKPVKFVYTIPSFQNPSNTTLTEERRAELVEICRRHDVLIVEDNPYGLLSFDGVANRAMKADNPDGVLYLGSFSKIFGPGLRVGWMVAPRELQDVLVVGNEITMLNAPTFNQLLIARYLSDFDWQGKLGQMRELYRHKSRCMLESLERHMPPGTTWNEPDGGFYIWVTVPEGVNTDQLAYDCVPRGVTFVPGTAFYRAGGDRQMRLSYCLATPDQIETGIAAIGTVLTEHLAGEGASQTETAAAR</sequence>
<dbReference type="PANTHER" id="PTHR42790:SF19">
    <property type="entry name" value="KYNURENINE_ALPHA-AMINOADIPATE AMINOTRANSFERASE, MITOCHONDRIAL"/>
    <property type="match status" value="1"/>
</dbReference>
<dbReference type="GO" id="GO:0003677">
    <property type="term" value="F:DNA binding"/>
    <property type="evidence" value="ECO:0007669"/>
    <property type="project" value="UniProtKB-KW"/>
</dbReference>
<reference evidence="8 9" key="1">
    <citation type="submission" date="2020-07" db="EMBL/GenBank/DDBJ databases">
        <title>Sequencing the genomes of 1000 actinobacteria strains.</title>
        <authorList>
            <person name="Klenk H.-P."/>
        </authorList>
    </citation>
    <scope>NUCLEOTIDE SEQUENCE [LARGE SCALE GENOMIC DNA]</scope>
    <source>
        <strain evidence="8 9">DSM 26341</strain>
    </source>
</reference>
<evidence type="ECO:0000256" key="1">
    <source>
        <dbReference type="ARBA" id="ARBA00001933"/>
    </source>
</evidence>
<dbReference type="InterPro" id="IPR004839">
    <property type="entry name" value="Aminotransferase_I/II_large"/>
</dbReference>
<dbReference type="AlphaFoldDB" id="A0A7Z0AAW4"/>
<accession>A0A7Z0AAW4</accession>
<keyword evidence="5" id="KW-0808">Transferase</keyword>
<dbReference type="InterPro" id="IPR050859">
    <property type="entry name" value="Class-I_PLP-dep_aminotransf"/>
</dbReference>
<gene>
    <name evidence="8" type="ORF">BJY26_001132</name>
</gene>
<comment type="subunit">
    <text evidence="3">Homodimer.</text>
</comment>
<comment type="caution">
    <text evidence="8">The sequence shown here is derived from an EMBL/GenBank/DDBJ whole genome shotgun (WGS) entry which is preliminary data.</text>
</comment>
<evidence type="ECO:0000313" key="9">
    <source>
        <dbReference type="Proteomes" id="UP000539111"/>
    </source>
</evidence>
<keyword evidence="6" id="KW-0663">Pyridoxal phosphate</keyword>
<evidence type="ECO:0000259" key="7">
    <source>
        <dbReference type="Pfam" id="PF00155"/>
    </source>
</evidence>
<dbReference type="EMBL" id="JACBZP010000001">
    <property type="protein sequence ID" value="NYI66826.1"/>
    <property type="molecule type" value="Genomic_DNA"/>
</dbReference>
<dbReference type="RefSeq" id="WP_179426428.1">
    <property type="nucleotide sequence ID" value="NZ_JACBZP010000001.1"/>
</dbReference>
<dbReference type="GO" id="GO:0030170">
    <property type="term" value="F:pyridoxal phosphate binding"/>
    <property type="evidence" value="ECO:0007669"/>
    <property type="project" value="InterPro"/>
</dbReference>
<keyword evidence="8" id="KW-0238">DNA-binding</keyword>
<dbReference type="PANTHER" id="PTHR42790">
    <property type="entry name" value="AMINOTRANSFERASE"/>
    <property type="match status" value="1"/>
</dbReference>
<evidence type="ECO:0000256" key="4">
    <source>
        <dbReference type="ARBA" id="ARBA00022576"/>
    </source>
</evidence>
<feature type="domain" description="Aminotransferase class I/classII large" evidence="7">
    <location>
        <begin position="47"/>
        <end position="394"/>
    </location>
</feature>
<comment type="cofactor">
    <cofactor evidence="1">
        <name>pyridoxal 5'-phosphate</name>
        <dbReference type="ChEBI" id="CHEBI:597326"/>
    </cofactor>
</comment>
<dbReference type="InterPro" id="IPR015424">
    <property type="entry name" value="PyrdxlP-dep_Trfase"/>
</dbReference>